<evidence type="ECO:0000259" key="3">
    <source>
        <dbReference type="Pfam" id="PF00984"/>
    </source>
</evidence>
<dbReference type="SUPFAM" id="SSF48179">
    <property type="entry name" value="6-phosphogluconate dehydrogenase C-terminal domain-like"/>
    <property type="match status" value="1"/>
</dbReference>
<dbReference type="PANTHER" id="PTHR43750">
    <property type="entry name" value="UDP-GLUCOSE 6-DEHYDROGENASE TUAD"/>
    <property type="match status" value="1"/>
</dbReference>
<dbReference type="InterPro" id="IPR014026">
    <property type="entry name" value="UDP-Glc/GDP-Man_DH_dimer"/>
</dbReference>
<dbReference type="Pfam" id="PF03721">
    <property type="entry name" value="UDPG_MGDP_dh_N"/>
    <property type="match status" value="1"/>
</dbReference>
<accession>A0A813YZM0</accession>
<dbReference type="GO" id="GO:0051287">
    <property type="term" value="F:NAD binding"/>
    <property type="evidence" value="ECO:0007669"/>
    <property type="project" value="InterPro"/>
</dbReference>
<evidence type="ECO:0000313" key="6">
    <source>
        <dbReference type="Proteomes" id="UP000663889"/>
    </source>
</evidence>
<feature type="domain" description="UDP-glucose/GDP-mannose dehydrogenase N-terminal" evidence="4">
    <location>
        <begin position="2"/>
        <end position="67"/>
    </location>
</feature>
<dbReference type="AlphaFoldDB" id="A0A813YZM0"/>
<organism evidence="5 6">
    <name type="scientific">Rotaria sordida</name>
    <dbReference type="NCBI Taxonomy" id="392033"/>
    <lineage>
        <taxon>Eukaryota</taxon>
        <taxon>Metazoa</taxon>
        <taxon>Spiralia</taxon>
        <taxon>Gnathifera</taxon>
        <taxon>Rotifera</taxon>
        <taxon>Eurotatoria</taxon>
        <taxon>Bdelloidea</taxon>
        <taxon>Philodinida</taxon>
        <taxon>Philodinidae</taxon>
        <taxon>Rotaria</taxon>
    </lineage>
</organism>
<dbReference type="SUPFAM" id="SSF52413">
    <property type="entry name" value="UDP-glucose/GDP-mannose dehydrogenase C-terminal domain"/>
    <property type="match status" value="1"/>
</dbReference>
<evidence type="ECO:0000313" key="5">
    <source>
        <dbReference type="EMBL" id="CAF0890915.1"/>
    </source>
</evidence>
<comment type="caution">
    <text evidence="5">The sequence shown here is derived from an EMBL/GenBank/DDBJ whole genome shotgun (WGS) entry which is preliminary data.</text>
</comment>
<dbReference type="InterPro" id="IPR008927">
    <property type="entry name" value="6-PGluconate_DH-like_C_sf"/>
</dbReference>
<name>A0A813YZM0_9BILA</name>
<evidence type="ECO:0000256" key="1">
    <source>
        <dbReference type="ARBA" id="ARBA00006601"/>
    </source>
</evidence>
<dbReference type="SUPFAM" id="SSF51735">
    <property type="entry name" value="NAD(P)-binding Rossmann-fold domains"/>
    <property type="match status" value="1"/>
</dbReference>
<dbReference type="Gene3D" id="1.20.5.100">
    <property type="entry name" value="Cytochrome c1, transmembrane anchor, C-terminal"/>
    <property type="match status" value="1"/>
</dbReference>
<sequence>MPGSMDGIIRNALESSSGRKVGCRDDEIGLAYNPEFIALGQVIKDMLNPDFILIGESDRRIGDTLQALYSKIVTKQPLPFQRMNFINAEITKISLNTYVTTKITYANMLSELCENFSGADVDIVNAAIGCDSRVGSKYLKGALAYGGPCFPRDNRAFVALSKSMSVNALLAEATDQLNDYQIKRLLRKCEQIADLYFSDVPHIKPIVGILGLSYKPDTPVVECSVACALANKLINNFDVFAYDPLAMPLASQICDKCGDHDIPFKVSSF</sequence>
<dbReference type="InterPro" id="IPR036291">
    <property type="entry name" value="NAD(P)-bd_dom_sf"/>
</dbReference>
<dbReference type="GO" id="GO:0016616">
    <property type="term" value="F:oxidoreductase activity, acting on the CH-OH group of donors, NAD or NADP as acceptor"/>
    <property type="evidence" value="ECO:0007669"/>
    <property type="project" value="InterPro"/>
</dbReference>
<gene>
    <name evidence="5" type="ORF">SEV965_LOCUS5128</name>
</gene>
<dbReference type="Gene3D" id="3.40.50.720">
    <property type="entry name" value="NAD(P)-binding Rossmann-like Domain"/>
    <property type="match status" value="2"/>
</dbReference>
<dbReference type="InterPro" id="IPR036220">
    <property type="entry name" value="UDP-Glc/GDP-Man_DH_C_sf"/>
</dbReference>
<protein>
    <recommendedName>
        <fullName evidence="2">UDP-glucose 6-dehydrogenase</fullName>
    </recommendedName>
</protein>
<reference evidence="5" key="1">
    <citation type="submission" date="2021-02" db="EMBL/GenBank/DDBJ databases">
        <authorList>
            <person name="Nowell W R."/>
        </authorList>
    </citation>
    <scope>NUCLEOTIDE SEQUENCE</scope>
</reference>
<dbReference type="EMBL" id="CAJNOU010000154">
    <property type="protein sequence ID" value="CAF0890915.1"/>
    <property type="molecule type" value="Genomic_DNA"/>
</dbReference>
<feature type="domain" description="UDP-glucose/GDP-mannose dehydrogenase dimerisation" evidence="3">
    <location>
        <begin position="87"/>
        <end position="179"/>
    </location>
</feature>
<evidence type="ECO:0000256" key="2">
    <source>
        <dbReference type="ARBA" id="ARBA00015132"/>
    </source>
</evidence>
<dbReference type="PANTHER" id="PTHR43750:SF3">
    <property type="entry name" value="UDP-GLUCOSE 6-DEHYDROGENASE TUAD"/>
    <property type="match status" value="1"/>
</dbReference>
<evidence type="ECO:0000259" key="4">
    <source>
        <dbReference type="Pfam" id="PF03721"/>
    </source>
</evidence>
<comment type="similarity">
    <text evidence="1">Belongs to the UDP-glucose/GDP-mannose dehydrogenase family.</text>
</comment>
<dbReference type="Pfam" id="PF00984">
    <property type="entry name" value="UDPG_MGDP_dh"/>
    <property type="match status" value="1"/>
</dbReference>
<proteinExistence type="inferred from homology"/>
<dbReference type="InterPro" id="IPR001732">
    <property type="entry name" value="UDP-Glc/GDP-Man_DH_N"/>
</dbReference>
<dbReference type="Proteomes" id="UP000663889">
    <property type="component" value="Unassembled WGS sequence"/>
</dbReference>